<evidence type="ECO:0000256" key="1">
    <source>
        <dbReference type="SAM" id="MobiDB-lite"/>
    </source>
</evidence>
<evidence type="ECO:0000313" key="3">
    <source>
        <dbReference type="EMBL" id="KAK4647278.1"/>
    </source>
</evidence>
<dbReference type="GeneID" id="87895141"/>
<feature type="compositionally biased region" description="Polar residues" evidence="1">
    <location>
        <begin position="574"/>
        <end position="585"/>
    </location>
</feature>
<gene>
    <name evidence="3" type="ORF">QC761_123970</name>
</gene>
<dbReference type="InterPro" id="IPR007461">
    <property type="entry name" value="Ysc84_actin-binding"/>
</dbReference>
<dbReference type="PANTHER" id="PTHR15629">
    <property type="entry name" value="SH3YL1 PROTEIN"/>
    <property type="match status" value="1"/>
</dbReference>
<name>A0ABR0FUW8_9PEZI</name>
<feature type="compositionally biased region" description="Polar residues" evidence="1">
    <location>
        <begin position="629"/>
        <end position="643"/>
    </location>
</feature>
<accession>A0ABR0FUW8</accession>
<dbReference type="Proteomes" id="UP001322138">
    <property type="component" value="Unassembled WGS sequence"/>
</dbReference>
<sequence>MQRVSSFFPSWERPRQASISSTRTTASTPVTDAPASTPGALGKVFGWAGKIAVPAHRLSTSSAASKTPTRFDRETYWPTTLDKECDKAARILKSFCFDGFQFPEAQPIRTESPPTDPPSQSAQIYTTKKIPPRIIQNAVGIAIFSCMRSGLWMSGSGGAGLITARKADGTWSPPSGIILHTAELGFVIGVDIYDCVLVINSVQTLELFTRPRLMLGDDVSLAVGPLTAMEGPEPEIKWKEIGDTVLTYVKARGKHQAVALDGSLVTERTNENERFYSANVSVLDILAGNIPKTIPEMRPLFEVIKAAEGRTDFDKPLFEWLAQQPAPGDAVIEIPRMPPPTPSTLSFGIPDANDPDPFGVIGLEMAGIEIREAGSKLRPTSTQFEYHPSPTSPVFARFSRQSMETFVSRSNRGSCMSSRTQATAVTDAYTQTDVTSQAETSFSRANSDDGKDAMSDKLPTVVEPEEVDYTKVDTSFIERLRTRSSEVPPAQIAEFKEMEVIQEVKEEKLVEQAGETQVVAEKETQTISRDANAPATSTRSLPEADDERDEDADDEDDEEDEEEPIICEVATAAAQPTRSSIRTSQVTQVIQAKGANVVTIAKRVPPPLPARSPARVSRGSKTEYGDVSSLRSPVRNSFLSISSRAEDVDTAGDVSIDEAISTSGQEQNSIKVDSRPNSPRHQKNSSSVSTAIAVQTNLEQRKSHESDQVPPVPQNIELPSSAEEESEREPRTPLTENEFLSATEHPQEETKAANGAKALRIISPSGSTEGSSVALS</sequence>
<evidence type="ECO:0000259" key="2">
    <source>
        <dbReference type="Pfam" id="PF04366"/>
    </source>
</evidence>
<feature type="compositionally biased region" description="Low complexity" evidence="1">
    <location>
        <begin position="17"/>
        <end position="28"/>
    </location>
</feature>
<feature type="region of interest" description="Disordered" evidence="1">
    <location>
        <begin position="15"/>
        <end position="35"/>
    </location>
</feature>
<feature type="region of interest" description="Disordered" evidence="1">
    <location>
        <begin position="432"/>
        <end position="459"/>
    </location>
</feature>
<keyword evidence="4" id="KW-1185">Reference proteome</keyword>
<feature type="compositionally biased region" description="Polar residues" evidence="1">
    <location>
        <begin position="432"/>
        <end position="445"/>
    </location>
</feature>
<dbReference type="EMBL" id="JAFFGZ010000002">
    <property type="protein sequence ID" value="KAK4647278.1"/>
    <property type="molecule type" value="Genomic_DNA"/>
</dbReference>
<organism evidence="3 4">
    <name type="scientific">Podospora bellae-mahoneyi</name>
    <dbReference type="NCBI Taxonomy" id="2093777"/>
    <lineage>
        <taxon>Eukaryota</taxon>
        <taxon>Fungi</taxon>
        <taxon>Dikarya</taxon>
        <taxon>Ascomycota</taxon>
        <taxon>Pezizomycotina</taxon>
        <taxon>Sordariomycetes</taxon>
        <taxon>Sordariomycetidae</taxon>
        <taxon>Sordariales</taxon>
        <taxon>Podosporaceae</taxon>
        <taxon>Podospora</taxon>
    </lineage>
</organism>
<protein>
    <recommendedName>
        <fullName evidence="2">Ysc84 actin-binding domain-containing protein</fullName>
    </recommendedName>
</protein>
<feature type="region of interest" description="Disordered" evidence="1">
    <location>
        <begin position="601"/>
        <end position="776"/>
    </location>
</feature>
<evidence type="ECO:0000313" key="4">
    <source>
        <dbReference type="Proteomes" id="UP001322138"/>
    </source>
</evidence>
<feature type="compositionally biased region" description="Polar residues" evidence="1">
    <location>
        <begin position="660"/>
        <end position="677"/>
    </location>
</feature>
<dbReference type="CDD" id="cd11524">
    <property type="entry name" value="SYLF"/>
    <property type="match status" value="1"/>
</dbReference>
<feature type="region of interest" description="Disordered" evidence="1">
    <location>
        <begin position="514"/>
        <end position="585"/>
    </location>
</feature>
<dbReference type="InterPro" id="IPR051702">
    <property type="entry name" value="SH3_domain_YSC84-like"/>
</dbReference>
<comment type="caution">
    <text evidence="3">The sequence shown here is derived from an EMBL/GenBank/DDBJ whole genome shotgun (WGS) entry which is preliminary data.</text>
</comment>
<feature type="compositionally biased region" description="Basic and acidic residues" evidence="1">
    <location>
        <begin position="446"/>
        <end position="455"/>
    </location>
</feature>
<feature type="compositionally biased region" description="Polar residues" evidence="1">
    <location>
        <begin position="684"/>
        <end position="698"/>
    </location>
</feature>
<feature type="compositionally biased region" description="Polar residues" evidence="1">
    <location>
        <begin position="525"/>
        <end position="540"/>
    </location>
</feature>
<dbReference type="Pfam" id="PF04366">
    <property type="entry name" value="Ysc84"/>
    <property type="match status" value="1"/>
</dbReference>
<dbReference type="PANTHER" id="PTHR15629:SF8">
    <property type="entry name" value="DUF500 DOMAIN PROTEIN (AFU_ORTHOLOGUE AFUA_5G07310)"/>
    <property type="match status" value="1"/>
</dbReference>
<feature type="compositionally biased region" description="Polar residues" evidence="1">
    <location>
        <begin position="764"/>
        <end position="776"/>
    </location>
</feature>
<feature type="domain" description="Ysc84 actin-binding" evidence="2">
    <location>
        <begin position="180"/>
        <end position="307"/>
    </location>
</feature>
<feature type="compositionally biased region" description="Acidic residues" evidence="1">
    <location>
        <begin position="543"/>
        <end position="565"/>
    </location>
</feature>
<dbReference type="RefSeq" id="XP_062736254.1">
    <property type="nucleotide sequence ID" value="XM_062875659.1"/>
</dbReference>
<reference evidence="3 4" key="1">
    <citation type="journal article" date="2023" name="bioRxiv">
        <title>High-quality genome assemblies of four members of thePodospora anserinaspecies complex.</title>
        <authorList>
            <person name="Ament-Velasquez S.L."/>
            <person name="Vogan A.A."/>
            <person name="Wallerman O."/>
            <person name="Hartmann F."/>
            <person name="Gautier V."/>
            <person name="Silar P."/>
            <person name="Giraud T."/>
            <person name="Johannesson H."/>
        </authorList>
    </citation>
    <scope>NUCLEOTIDE SEQUENCE [LARGE SCALE GENOMIC DNA]</scope>
    <source>
        <strain evidence="3 4">CBS 112042</strain>
    </source>
</reference>
<proteinExistence type="predicted"/>